<accession>A0ABT5HPY0</accession>
<dbReference type="InterPro" id="IPR002656">
    <property type="entry name" value="Acyl_transf_3_dom"/>
</dbReference>
<evidence type="ECO:0000259" key="2">
    <source>
        <dbReference type="Pfam" id="PF01757"/>
    </source>
</evidence>
<protein>
    <submittedName>
        <fullName evidence="3">Acyltransferase</fullName>
    </submittedName>
</protein>
<dbReference type="GO" id="GO:0016746">
    <property type="term" value="F:acyltransferase activity"/>
    <property type="evidence" value="ECO:0007669"/>
    <property type="project" value="UniProtKB-KW"/>
</dbReference>
<keyword evidence="1" id="KW-0812">Transmembrane</keyword>
<evidence type="ECO:0000256" key="1">
    <source>
        <dbReference type="SAM" id="Phobius"/>
    </source>
</evidence>
<dbReference type="RefSeq" id="WP_272746391.1">
    <property type="nucleotide sequence ID" value="NZ_JAQQKX010000001.1"/>
</dbReference>
<evidence type="ECO:0000313" key="4">
    <source>
        <dbReference type="Proteomes" id="UP001214854"/>
    </source>
</evidence>
<dbReference type="Proteomes" id="UP001214854">
    <property type="component" value="Unassembled WGS sequence"/>
</dbReference>
<feature type="domain" description="Acyltransferase 3" evidence="2">
    <location>
        <begin position="8"/>
        <end position="330"/>
    </location>
</feature>
<comment type="caution">
    <text evidence="3">The sequence shown here is derived from an EMBL/GenBank/DDBJ whole genome shotgun (WGS) entry which is preliminary data.</text>
</comment>
<dbReference type="EMBL" id="JAQQKX010000001">
    <property type="protein sequence ID" value="MDC7681875.1"/>
    <property type="molecule type" value="Genomic_DNA"/>
</dbReference>
<dbReference type="PANTHER" id="PTHR23028:SF134">
    <property type="entry name" value="PUTATIVE (AFU_ORTHOLOGUE AFUA_4G08520)-RELATED"/>
    <property type="match status" value="1"/>
</dbReference>
<reference evidence="3 4" key="1">
    <citation type="submission" date="2023-01" db="EMBL/GenBank/DDBJ databases">
        <title>Novel species of the genus Asticcacaulis isolated from rivers.</title>
        <authorList>
            <person name="Lu H."/>
        </authorList>
    </citation>
    <scope>NUCLEOTIDE SEQUENCE [LARGE SCALE GENOMIC DNA]</scope>
    <source>
        <strain evidence="3 4">BYS171W</strain>
    </source>
</reference>
<name>A0ABT5HPY0_9CAUL</name>
<feature type="transmembrane region" description="Helical" evidence="1">
    <location>
        <begin position="78"/>
        <end position="96"/>
    </location>
</feature>
<sequence>MKQFQRFAFLDGMRGVAAIAVMWYHNAAIYGLFASEHIMLAVDFFFCLSGFVIAHAYGERFRDGLTPLRFGLKRVIRLYPLILVGVALGAVVTWLGSATNDGWFLQQHYSTTDISIGALLCLCLLPAGLFMGKMFYFINSPLWSLFFEGAANAVYALTKGRKLPPVTAISAIVLLFGGLAGLAAALGGITQFGLTTPTFFLSAFVRVAFSFLVGVLICQFALYRRAPALSDTTIGLALVAMLLMPLFQRNWVYDMLSVALIIPALVMLGTRARVGQLGHRVWGYLGRLSYPLYVLHMPVIKGVQHVWSIGLGEAPPMPVAFATGLVLSWIGADLALRLFDEPVRAYLTQVRKRVVASWQKAPA</sequence>
<keyword evidence="1" id="KW-0472">Membrane</keyword>
<keyword evidence="1" id="KW-1133">Transmembrane helix</keyword>
<feature type="transmembrane region" description="Helical" evidence="1">
    <location>
        <begin position="116"/>
        <end position="138"/>
    </location>
</feature>
<organism evidence="3 4">
    <name type="scientific">Asticcacaulis aquaticus</name>
    <dbReference type="NCBI Taxonomy" id="2984212"/>
    <lineage>
        <taxon>Bacteria</taxon>
        <taxon>Pseudomonadati</taxon>
        <taxon>Pseudomonadota</taxon>
        <taxon>Alphaproteobacteria</taxon>
        <taxon>Caulobacterales</taxon>
        <taxon>Caulobacteraceae</taxon>
        <taxon>Asticcacaulis</taxon>
    </lineage>
</organism>
<proteinExistence type="predicted"/>
<feature type="transmembrane region" description="Helical" evidence="1">
    <location>
        <begin position="38"/>
        <end position="57"/>
    </location>
</feature>
<feature type="transmembrane region" description="Helical" evidence="1">
    <location>
        <begin position="251"/>
        <end position="269"/>
    </location>
</feature>
<keyword evidence="3" id="KW-0012">Acyltransferase</keyword>
<evidence type="ECO:0000313" key="3">
    <source>
        <dbReference type="EMBL" id="MDC7681875.1"/>
    </source>
</evidence>
<dbReference type="Pfam" id="PF01757">
    <property type="entry name" value="Acyl_transf_3"/>
    <property type="match status" value="1"/>
</dbReference>
<dbReference type="PANTHER" id="PTHR23028">
    <property type="entry name" value="ACETYLTRANSFERASE"/>
    <property type="match status" value="1"/>
</dbReference>
<keyword evidence="3" id="KW-0808">Transferase</keyword>
<feature type="transmembrane region" description="Helical" evidence="1">
    <location>
        <begin position="12"/>
        <end position="32"/>
    </location>
</feature>
<feature type="transmembrane region" description="Helical" evidence="1">
    <location>
        <begin position="199"/>
        <end position="221"/>
    </location>
</feature>
<dbReference type="InterPro" id="IPR050879">
    <property type="entry name" value="Acyltransferase_3"/>
</dbReference>
<keyword evidence="4" id="KW-1185">Reference proteome</keyword>
<gene>
    <name evidence="3" type="ORF">PQU92_01200</name>
</gene>
<feature type="transmembrane region" description="Helical" evidence="1">
    <location>
        <begin position="166"/>
        <end position="187"/>
    </location>
</feature>